<evidence type="ECO:0000313" key="3">
    <source>
        <dbReference type="Proteomes" id="UP000289738"/>
    </source>
</evidence>
<proteinExistence type="predicted"/>
<name>A0A445A218_ARAHY</name>
<organism evidence="2 3">
    <name type="scientific">Arachis hypogaea</name>
    <name type="common">Peanut</name>
    <dbReference type="NCBI Taxonomy" id="3818"/>
    <lineage>
        <taxon>Eukaryota</taxon>
        <taxon>Viridiplantae</taxon>
        <taxon>Streptophyta</taxon>
        <taxon>Embryophyta</taxon>
        <taxon>Tracheophyta</taxon>
        <taxon>Spermatophyta</taxon>
        <taxon>Magnoliopsida</taxon>
        <taxon>eudicotyledons</taxon>
        <taxon>Gunneridae</taxon>
        <taxon>Pentapetalae</taxon>
        <taxon>rosids</taxon>
        <taxon>fabids</taxon>
        <taxon>Fabales</taxon>
        <taxon>Fabaceae</taxon>
        <taxon>Papilionoideae</taxon>
        <taxon>50 kb inversion clade</taxon>
        <taxon>dalbergioids sensu lato</taxon>
        <taxon>Dalbergieae</taxon>
        <taxon>Pterocarpus clade</taxon>
        <taxon>Arachis</taxon>
    </lineage>
</organism>
<feature type="region of interest" description="Disordered" evidence="1">
    <location>
        <begin position="158"/>
        <end position="191"/>
    </location>
</feature>
<reference evidence="2 3" key="1">
    <citation type="submission" date="2019-01" db="EMBL/GenBank/DDBJ databases">
        <title>Sequencing of cultivated peanut Arachis hypogaea provides insights into genome evolution and oil improvement.</title>
        <authorList>
            <person name="Chen X."/>
        </authorList>
    </citation>
    <scope>NUCLEOTIDE SEQUENCE [LARGE SCALE GENOMIC DNA]</scope>
    <source>
        <strain evidence="3">cv. Fuhuasheng</strain>
        <tissue evidence="2">Leaves</tissue>
    </source>
</reference>
<keyword evidence="3" id="KW-1185">Reference proteome</keyword>
<sequence>MRGVTFSSKKQIDVFVNLSMSLMDLKNSTLQKLGKCDKKRVKQVFFFRISISLRQGYVKFGRYEILDNNDIQVIFHSQARFLNLDAMELFAIMIDVEGISSGSTSNPPIDLSVQTNNVDELGDVHTFGELAAAMRVALVLDDAPVFMEVRNRDPLVEAIGDDGLDSEPPIIGDDTNGEEDTTCVRRSRAQSSSQTKHICRVAMTRGPFLSDDGRYLPHLEDS</sequence>
<comment type="caution">
    <text evidence="2">The sequence shown here is derived from an EMBL/GenBank/DDBJ whole genome shotgun (WGS) entry which is preliminary data.</text>
</comment>
<dbReference type="EMBL" id="SDMP01000013">
    <property type="protein sequence ID" value="RYR20476.1"/>
    <property type="molecule type" value="Genomic_DNA"/>
</dbReference>
<accession>A0A445A218</accession>
<evidence type="ECO:0000313" key="2">
    <source>
        <dbReference type="EMBL" id="RYR20476.1"/>
    </source>
</evidence>
<dbReference type="AlphaFoldDB" id="A0A445A218"/>
<evidence type="ECO:0000256" key="1">
    <source>
        <dbReference type="SAM" id="MobiDB-lite"/>
    </source>
</evidence>
<gene>
    <name evidence="2" type="ORF">Ahy_B03g065632</name>
</gene>
<dbReference type="Proteomes" id="UP000289738">
    <property type="component" value="Chromosome B03"/>
</dbReference>
<protein>
    <submittedName>
        <fullName evidence="2">Uncharacterized protein</fullName>
    </submittedName>
</protein>